<feature type="domain" description="Novel STAND NTPase 1" evidence="2">
    <location>
        <begin position="237"/>
        <end position="644"/>
    </location>
</feature>
<gene>
    <name evidence="3" type="ORF">HCN08_11345</name>
</gene>
<dbReference type="InterPro" id="IPR009003">
    <property type="entry name" value="Peptidase_S1_PA"/>
</dbReference>
<dbReference type="Proteomes" id="UP000734511">
    <property type="component" value="Unassembled WGS sequence"/>
</dbReference>
<dbReference type="SUPFAM" id="SSF52540">
    <property type="entry name" value="P-loop containing nucleoside triphosphate hydrolases"/>
    <property type="match status" value="1"/>
</dbReference>
<dbReference type="InterPro" id="IPR027417">
    <property type="entry name" value="P-loop_NTPase"/>
</dbReference>
<dbReference type="SUPFAM" id="SSF50494">
    <property type="entry name" value="Trypsin-like serine proteases"/>
    <property type="match status" value="1"/>
</dbReference>
<evidence type="ECO:0000313" key="4">
    <source>
        <dbReference type="Proteomes" id="UP000734511"/>
    </source>
</evidence>
<dbReference type="Pfam" id="PF20703">
    <property type="entry name" value="nSTAND1"/>
    <property type="match status" value="1"/>
</dbReference>
<feature type="region of interest" description="Disordered" evidence="1">
    <location>
        <begin position="76"/>
        <end position="110"/>
    </location>
</feature>
<feature type="compositionally biased region" description="Low complexity" evidence="1">
    <location>
        <begin position="94"/>
        <end position="106"/>
    </location>
</feature>
<comment type="caution">
    <text evidence="3">The sequence shown here is derived from an EMBL/GenBank/DDBJ whole genome shotgun (WGS) entry which is preliminary data.</text>
</comment>
<dbReference type="InterPro" id="IPR015943">
    <property type="entry name" value="WD40/YVTN_repeat-like_dom_sf"/>
</dbReference>
<dbReference type="InterPro" id="IPR011047">
    <property type="entry name" value="Quinoprotein_ADH-like_sf"/>
</dbReference>
<dbReference type="EMBL" id="JAATEJ010000006">
    <property type="protein sequence ID" value="NJP43996.1"/>
    <property type="molecule type" value="Genomic_DNA"/>
</dbReference>
<evidence type="ECO:0000259" key="2">
    <source>
        <dbReference type="Pfam" id="PF20703"/>
    </source>
</evidence>
<evidence type="ECO:0000256" key="1">
    <source>
        <dbReference type="SAM" id="MobiDB-lite"/>
    </source>
</evidence>
<keyword evidence="4" id="KW-1185">Reference proteome</keyword>
<dbReference type="Gene3D" id="2.130.10.10">
    <property type="entry name" value="YVTN repeat-like/Quinoprotein amine dehydrogenase"/>
    <property type="match status" value="2"/>
</dbReference>
<sequence>MMEAAGGRTAEPDAAVLRVLAYPPGSGRAVEPLGVGFLVDDRHILTCAHVVADALGLASGDEPGADATVFVDLPLPSEPGSPPATATASVVRWGPSHGAPPGSSPAVDGPDVAVLRLDAAVPGAGPAPLADAEPADIRGHAVRTVGFPRHGDEGAWHQGVVRGRVAGGLVQIDRVGTGYAVAPGFSGSPVWDEDAGAVVGMVATAEVGAPAVSFMVPVRQMAAVWPPLEVLARPPSPFRSLEPFEEEHAAAFFGRDADSDRLARAVARQGWTTLVGPSGCGKSSLARAGVAPRRRADGDTVAVLRPAHHATPVRGLAAVLLDLLEPGRPESEKFVRISAVAGELLRHGIGEVAGAVLRVQRSRRLLVVVDQFEELLATGAFTAADIDDFATVLGVPPAQRNVAVLAVLRSDFLDPVLAHPRLGPLVRTRVEALEPMRPDQLEDAVTKPVAAVPAMAYAQGLVPRILADAGDAPGILPLLSFALAQLWDHRHAGRLTHEAYDALGGVRGALGRHADRAWAECVGEEDREHAARLLTRLVRTPLGAEKPVRRVALRVDMADREWQIAGRLADARILVRGRLRTAGAGEGPAESSHGGTETVELAHDTLIADWPRLRDHATADALFLSWRESLRADVARWRRAGRPRDLLPTATTLAAARDWLPERDPELDAEQHTYLTRGRAHQRRAAALRRTLLALLAVFALVAGVTAGVAVEQRQTVVHQRDRATSAQVAGLAESLGPTDPQLARRLAVAAEALDDTPEAWSALLTTRYQPEKRAARLPAFDVTTSDLDGAGRVLAAAGGRRVGTWDVDTGRQLGSYQTADPVRGVYVSADGTTVAVSTADGTTTVLAARGLHRLGGGTYPTSGARLTLSAKGTYLAATGPGGTDRLAVVWNTRTGREVLRRDTAGLPDVPSLHATFSPDERVLALTGVAGRGLEWIGTAGGKDLPAPAFGLAATDYDAPLSFAPDGGRVAMLGRRGLFTAALEQGRVTFTQVTAPPSYQSRILDSGDVHFSHDGTYVAVGFSVWPAAAATGPPFFTHPTVSGDCAAGTFRFSADGTELRCVAVDGTFHSLDLAPLRPDGPRLPEHPRTAAASQDGSTIAFPDRGTVHVWSTAPLAERAELPIPGGDFVLLSPDGRLVARDEDGSVEIWDAAKGTRLGRLPGSLRGPGRTVAFSPDDSTYATYGPAPGRAAGPGQVTRSLQFYDLRTMRPVLTTTYTLEAALAGYAPTVTFRPDGRAVAVTPDLGLVAFPTGRTLVPGSTQLHVDGFGADGKSAYTDPSSERDDLLLLDPGTLRPQGDPLNVGENAGELSVDEDPVAHSADGRLLAALYTPTPAGRTDTSAPAIGLWDVPSRRRIGPGLPGPVSGLLLTFTADDSTLVSLDDQGTFRTYAVAPARLVHELCGTAGGLTRQEWKAHIPDVPYRRTC</sequence>
<organism evidence="3 4">
    <name type="scientific">Actinacidiphila epipremni</name>
    <dbReference type="NCBI Taxonomy" id="2053013"/>
    <lineage>
        <taxon>Bacteria</taxon>
        <taxon>Bacillati</taxon>
        <taxon>Actinomycetota</taxon>
        <taxon>Actinomycetes</taxon>
        <taxon>Kitasatosporales</taxon>
        <taxon>Streptomycetaceae</taxon>
        <taxon>Actinacidiphila</taxon>
    </lineage>
</organism>
<dbReference type="Gene3D" id="2.40.10.120">
    <property type="match status" value="1"/>
</dbReference>
<accession>A0ABX0ZQV2</accession>
<dbReference type="PANTHER" id="PTHR19879:SF9">
    <property type="entry name" value="TRANSCRIPTION INITIATION FACTOR TFIID SUBUNIT 5"/>
    <property type="match status" value="1"/>
</dbReference>
<protein>
    <recommendedName>
        <fullName evidence="2">Novel STAND NTPase 1 domain-containing protein</fullName>
    </recommendedName>
</protein>
<feature type="compositionally biased region" description="Basic and acidic residues" evidence="1">
    <location>
        <begin position="1079"/>
        <end position="1088"/>
    </location>
</feature>
<dbReference type="InterPro" id="IPR049052">
    <property type="entry name" value="nSTAND1"/>
</dbReference>
<proteinExistence type="predicted"/>
<name>A0ABX0ZQV2_9ACTN</name>
<reference evidence="3 4" key="1">
    <citation type="submission" date="2020-03" db="EMBL/GenBank/DDBJ databases">
        <title>WGS of actinomycetes isolated from Thailand.</title>
        <authorList>
            <person name="Thawai C."/>
        </authorList>
    </citation>
    <scope>NUCLEOTIDE SEQUENCE [LARGE SCALE GENOMIC DNA]</scope>
    <source>
        <strain evidence="3 4">PRB2-1</strain>
    </source>
</reference>
<dbReference type="SUPFAM" id="SSF50998">
    <property type="entry name" value="Quinoprotein alcohol dehydrogenase-like"/>
    <property type="match status" value="1"/>
</dbReference>
<feature type="region of interest" description="Disordered" evidence="1">
    <location>
        <begin position="1075"/>
        <end position="1098"/>
    </location>
</feature>
<dbReference type="PANTHER" id="PTHR19879">
    <property type="entry name" value="TRANSCRIPTION INITIATION FACTOR TFIID"/>
    <property type="match status" value="1"/>
</dbReference>
<dbReference type="Pfam" id="PF13365">
    <property type="entry name" value="Trypsin_2"/>
    <property type="match status" value="1"/>
</dbReference>
<dbReference type="SUPFAM" id="SSF82171">
    <property type="entry name" value="DPP6 N-terminal domain-like"/>
    <property type="match status" value="1"/>
</dbReference>
<evidence type="ECO:0000313" key="3">
    <source>
        <dbReference type="EMBL" id="NJP43996.1"/>
    </source>
</evidence>